<evidence type="ECO:0000256" key="1">
    <source>
        <dbReference type="ARBA" id="ARBA00022801"/>
    </source>
</evidence>
<accession>A0A5C4XST1</accession>
<name>A0A5C4XST1_9HYPH</name>
<dbReference type="InterPro" id="IPR016986">
    <property type="entry name" value="UCP031982_abhydr"/>
</dbReference>
<dbReference type="GO" id="GO:0016042">
    <property type="term" value="P:lipid catabolic process"/>
    <property type="evidence" value="ECO:0007669"/>
    <property type="project" value="UniProtKB-KW"/>
</dbReference>
<sequence length="356" mass="38276">MKLTALFLPLLFCTVATTASAAEPVGVRKISVVTQDYPRPLAVIVWYPSKGDGQTTEHDDDRIFEANSASTNATIRESRFPLVLLSHGSGSRVDGMGWIATELAKAGYIVAGPNHPGTTSGDSTPAATPKIWERTQDISVLITALAADPDWQGSIDQKRIGMLGFSLGGATAMELAGARPDLDAFVNYCDDEQPGMLDCTWFRGGRGYAGGDFVKVEPFDLRNINRKLFEQSNRDPRISSVVAIDPGLGTVMKPDSVKTIDIPVTLVNLGNEGEVPRAVLADQLAKDIPGSSYIRIDDADHYSFLPICKPGASDFLKSVGESDPICEETARPRGDIHAQLSRLIVEAFGRTLQAGN</sequence>
<evidence type="ECO:0000259" key="5">
    <source>
        <dbReference type="Pfam" id="PF12697"/>
    </source>
</evidence>
<dbReference type="OrthoDB" id="9814760at2"/>
<dbReference type="SUPFAM" id="SSF53474">
    <property type="entry name" value="alpha/beta-Hydrolases"/>
    <property type="match status" value="1"/>
</dbReference>
<dbReference type="Pfam" id="PF12697">
    <property type="entry name" value="Abhydrolase_6"/>
    <property type="match status" value="1"/>
</dbReference>
<comment type="caution">
    <text evidence="6">The sequence shown here is derived from an EMBL/GenBank/DDBJ whole genome shotgun (WGS) entry which is preliminary data.</text>
</comment>
<feature type="domain" description="AB hydrolase-1" evidence="5">
    <location>
        <begin position="83"/>
        <end position="305"/>
    </location>
</feature>
<evidence type="ECO:0000313" key="7">
    <source>
        <dbReference type="Proteomes" id="UP000311605"/>
    </source>
</evidence>
<dbReference type="InterPro" id="IPR029058">
    <property type="entry name" value="AB_hydrolase_fold"/>
</dbReference>
<keyword evidence="1 6" id="KW-0378">Hydrolase</keyword>
<feature type="chain" id="PRO_5022946056" evidence="4">
    <location>
        <begin position="22"/>
        <end position="356"/>
    </location>
</feature>
<dbReference type="GO" id="GO:0003847">
    <property type="term" value="F:1-alkyl-2-acetylglycerophosphocholine esterase activity"/>
    <property type="evidence" value="ECO:0007669"/>
    <property type="project" value="TreeGrafter"/>
</dbReference>
<dbReference type="InterPro" id="IPR000073">
    <property type="entry name" value="AB_hydrolase_1"/>
</dbReference>
<protein>
    <submittedName>
        <fullName evidence="6">Alpha/beta fold hydrolase</fullName>
    </submittedName>
</protein>
<keyword evidence="3" id="KW-0443">Lipid metabolism</keyword>
<keyword evidence="2" id="KW-0442">Lipid degradation</keyword>
<reference evidence="6 7" key="1">
    <citation type="submission" date="2019-06" db="EMBL/GenBank/DDBJ databases">
        <title>The draft genome of Rhizobium smilacinae PTYR-5.</title>
        <authorList>
            <person name="Liu L."/>
            <person name="Li L."/>
            <person name="Zhang X."/>
        </authorList>
    </citation>
    <scope>NUCLEOTIDE SEQUENCE [LARGE SCALE GENOMIC DNA]</scope>
    <source>
        <strain evidence="6 7">PTYR-5</strain>
    </source>
</reference>
<dbReference type="PANTHER" id="PTHR10272:SF0">
    <property type="entry name" value="PLATELET-ACTIVATING FACTOR ACETYLHYDROLASE"/>
    <property type="match status" value="1"/>
</dbReference>
<dbReference type="Gene3D" id="3.40.50.1820">
    <property type="entry name" value="alpha/beta hydrolase"/>
    <property type="match status" value="1"/>
</dbReference>
<evidence type="ECO:0000256" key="4">
    <source>
        <dbReference type="SAM" id="SignalP"/>
    </source>
</evidence>
<feature type="signal peptide" evidence="4">
    <location>
        <begin position="1"/>
        <end position="21"/>
    </location>
</feature>
<evidence type="ECO:0000256" key="3">
    <source>
        <dbReference type="ARBA" id="ARBA00023098"/>
    </source>
</evidence>
<organism evidence="6 7">
    <name type="scientific">Aliirhizobium smilacinae</name>
    <dbReference type="NCBI Taxonomy" id="1395944"/>
    <lineage>
        <taxon>Bacteria</taxon>
        <taxon>Pseudomonadati</taxon>
        <taxon>Pseudomonadota</taxon>
        <taxon>Alphaproteobacteria</taxon>
        <taxon>Hyphomicrobiales</taxon>
        <taxon>Rhizobiaceae</taxon>
        <taxon>Aliirhizobium</taxon>
    </lineage>
</organism>
<dbReference type="RefSeq" id="WP_139675815.1">
    <property type="nucleotide sequence ID" value="NZ_VDMN01000001.1"/>
</dbReference>
<evidence type="ECO:0000256" key="2">
    <source>
        <dbReference type="ARBA" id="ARBA00022963"/>
    </source>
</evidence>
<dbReference type="PANTHER" id="PTHR10272">
    <property type="entry name" value="PLATELET-ACTIVATING FACTOR ACETYLHYDROLASE"/>
    <property type="match status" value="1"/>
</dbReference>
<keyword evidence="7" id="KW-1185">Reference proteome</keyword>
<dbReference type="EMBL" id="VDMN01000001">
    <property type="protein sequence ID" value="TNM66422.1"/>
    <property type="molecule type" value="Genomic_DNA"/>
</dbReference>
<proteinExistence type="predicted"/>
<dbReference type="AlphaFoldDB" id="A0A5C4XST1"/>
<keyword evidence="4" id="KW-0732">Signal</keyword>
<dbReference type="PIRSF" id="PIRSF031982">
    <property type="entry name" value="UCP031982_abhydr"/>
    <property type="match status" value="1"/>
</dbReference>
<dbReference type="Proteomes" id="UP000311605">
    <property type="component" value="Unassembled WGS sequence"/>
</dbReference>
<evidence type="ECO:0000313" key="6">
    <source>
        <dbReference type="EMBL" id="TNM66422.1"/>
    </source>
</evidence>
<gene>
    <name evidence="6" type="ORF">FHP24_09530</name>
</gene>